<dbReference type="InterPro" id="IPR017853">
    <property type="entry name" value="GH"/>
</dbReference>
<gene>
    <name evidence="2" type="ORF">HPP92_006000</name>
</gene>
<dbReference type="SUPFAM" id="SSF50405">
    <property type="entry name" value="Actin-crosslinking proteins"/>
    <property type="match status" value="1"/>
</dbReference>
<dbReference type="GO" id="GO:0000272">
    <property type="term" value="P:polysaccharide catabolic process"/>
    <property type="evidence" value="ECO:0007669"/>
    <property type="project" value="InterPro"/>
</dbReference>
<dbReference type="AlphaFoldDB" id="A0A835RMR7"/>
<dbReference type="GO" id="GO:0015629">
    <property type="term" value="C:actin cytoskeleton"/>
    <property type="evidence" value="ECO:0007669"/>
    <property type="project" value="TreeGrafter"/>
</dbReference>
<dbReference type="PANTHER" id="PTHR10551">
    <property type="entry name" value="FASCIN"/>
    <property type="match status" value="1"/>
</dbReference>
<dbReference type="Gene3D" id="3.20.20.80">
    <property type="entry name" value="Glycosidases"/>
    <property type="match status" value="4"/>
</dbReference>
<dbReference type="SUPFAM" id="SSF51445">
    <property type="entry name" value="(Trans)glycosidases"/>
    <property type="match status" value="2"/>
</dbReference>
<dbReference type="InterPro" id="IPR057232">
    <property type="entry name" value="DUF7910"/>
</dbReference>
<accession>A0A835RMR7</accession>
<dbReference type="GO" id="GO:0005737">
    <property type="term" value="C:cytoplasm"/>
    <property type="evidence" value="ECO:0007669"/>
    <property type="project" value="TreeGrafter"/>
</dbReference>
<name>A0A835RMR7_VANPL</name>
<dbReference type="InterPro" id="IPR008999">
    <property type="entry name" value="Actin-crosslinking"/>
</dbReference>
<dbReference type="GO" id="GO:0051017">
    <property type="term" value="P:actin filament bundle assembly"/>
    <property type="evidence" value="ECO:0007669"/>
    <property type="project" value="TreeGrafter"/>
</dbReference>
<proteinExistence type="predicted"/>
<dbReference type="GO" id="GO:0016477">
    <property type="term" value="P:cell migration"/>
    <property type="evidence" value="ECO:0007669"/>
    <property type="project" value="TreeGrafter"/>
</dbReference>
<dbReference type="InterPro" id="IPR010431">
    <property type="entry name" value="Fascin"/>
</dbReference>
<protein>
    <recommendedName>
        <fullName evidence="1">DUF7910 domain-containing protein</fullName>
    </recommendedName>
</protein>
<dbReference type="GO" id="GO:0007163">
    <property type="term" value="P:establishment or maintenance of cell polarity"/>
    <property type="evidence" value="ECO:0007669"/>
    <property type="project" value="TreeGrafter"/>
</dbReference>
<dbReference type="Proteomes" id="UP000639772">
    <property type="component" value="Unassembled WGS sequence"/>
</dbReference>
<comment type="caution">
    <text evidence="2">The sequence shown here is derived from an EMBL/GenBank/DDBJ whole genome shotgun (WGS) entry which is preliminary data.</text>
</comment>
<evidence type="ECO:0000313" key="3">
    <source>
        <dbReference type="Proteomes" id="UP000639772"/>
    </source>
</evidence>
<sequence length="532" mass="61123">MSNRLSISDPTELVQFASGFEKSVIDVHYYNLFSSIFDGTTVQQNINYVYHNRASTLGSLTMSNGPLIFVGEWVDEMDANNASKGDYQHFGAAQLDVYGRATFGWSYWTLKNVDEHWSLEWMIKNGSSSPIKVVNLGGWLVTEGWITPDLFDQIPINKDLLDGTQINLKSVTQNRFLCAENGGGSIVVKNQQSASDWGHSRITEKTFQFRAFKWQFFELNDHKHLIAVSTSSQNSDPSKTFELIRKDNDPNRIRLRAPNGFFLQEHWNSFIVEDDFKFMSENGLNAVKIPVGWWIMFDPNPPNPFVGGSWQTLDKAFNWAKKYNLKVIIDLHAVPGSQNGWDHSGTRDGFQSWGQTDDTIEQTVDNHELMCKLVFHRYADKPELYAIELINEPLAPGVTLNKLKKYYEAGYNATRRHTDVHLCGSVIDVHYYNMFSSMFKRMTVQQNIDYVYNNRASVLNSLMVSNGPLVFVGEWVDEMGVANASKEDYQRFGEAQLDVYGRATFGWSYWTFRIPYNHWSLEWMIKNGYITL</sequence>
<reference evidence="2 3" key="1">
    <citation type="journal article" date="2020" name="Nat. Food">
        <title>A phased Vanilla planifolia genome enables genetic improvement of flavour and production.</title>
        <authorList>
            <person name="Hasing T."/>
            <person name="Tang H."/>
            <person name="Brym M."/>
            <person name="Khazi F."/>
            <person name="Huang T."/>
            <person name="Chambers A.H."/>
        </authorList>
    </citation>
    <scope>NUCLEOTIDE SEQUENCE [LARGE SCALE GENOMIC DNA]</scope>
    <source>
        <tissue evidence="2">Leaf</tissue>
    </source>
</reference>
<dbReference type="CDD" id="cd00257">
    <property type="entry name" value="beta-trefoil_FSCN-like"/>
    <property type="match status" value="1"/>
</dbReference>
<evidence type="ECO:0000259" key="1">
    <source>
        <dbReference type="Pfam" id="PF25490"/>
    </source>
</evidence>
<organism evidence="2 3">
    <name type="scientific">Vanilla planifolia</name>
    <name type="common">Vanilla</name>
    <dbReference type="NCBI Taxonomy" id="51239"/>
    <lineage>
        <taxon>Eukaryota</taxon>
        <taxon>Viridiplantae</taxon>
        <taxon>Streptophyta</taxon>
        <taxon>Embryophyta</taxon>
        <taxon>Tracheophyta</taxon>
        <taxon>Spermatophyta</taxon>
        <taxon>Magnoliopsida</taxon>
        <taxon>Liliopsida</taxon>
        <taxon>Asparagales</taxon>
        <taxon>Orchidaceae</taxon>
        <taxon>Vanilloideae</taxon>
        <taxon>Vanilleae</taxon>
        <taxon>Vanilla</taxon>
    </lineage>
</organism>
<dbReference type="EMBL" id="JADCNM010000002">
    <property type="protein sequence ID" value="KAG0495006.1"/>
    <property type="molecule type" value="Genomic_DNA"/>
</dbReference>
<feature type="domain" description="DUF7910" evidence="1">
    <location>
        <begin position="157"/>
        <end position="272"/>
    </location>
</feature>
<dbReference type="OrthoDB" id="62120at2759"/>
<dbReference type="GO" id="GO:0004553">
    <property type="term" value="F:hydrolase activity, hydrolyzing O-glycosyl compounds"/>
    <property type="evidence" value="ECO:0007669"/>
    <property type="project" value="InterPro"/>
</dbReference>
<dbReference type="GO" id="GO:0051015">
    <property type="term" value="F:actin filament binding"/>
    <property type="evidence" value="ECO:0007669"/>
    <property type="project" value="InterPro"/>
</dbReference>
<dbReference type="PANTHER" id="PTHR10551:SF14">
    <property type="entry name" value="CELLULASE CONTAINING PROTEIN, EXPRESSED"/>
    <property type="match status" value="1"/>
</dbReference>
<evidence type="ECO:0000313" key="2">
    <source>
        <dbReference type="EMBL" id="KAG0495006.1"/>
    </source>
</evidence>
<dbReference type="Pfam" id="PF25490">
    <property type="entry name" value="DUF7910"/>
    <property type="match status" value="1"/>
</dbReference>